<accession>A0A853JAR6</accession>
<name>A0A853JAR6_9GAMM</name>
<reference evidence="1 2" key="1">
    <citation type="submission" date="2020-07" db="EMBL/GenBank/DDBJ databases">
        <title>Luteimonas sp. SJ-92.</title>
        <authorList>
            <person name="Huang X.-X."/>
            <person name="Xu L."/>
            <person name="Sun J.-Q."/>
        </authorList>
    </citation>
    <scope>NUCLEOTIDE SEQUENCE [LARGE SCALE GENOMIC DNA]</scope>
    <source>
        <strain evidence="1 2">SJ-92</strain>
    </source>
</reference>
<keyword evidence="2" id="KW-1185">Reference proteome</keyword>
<protein>
    <submittedName>
        <fullName evidence="1">Uncharacterized protein</fullName>
    </submittedName>
</protein>
<dbReference type="AlphaFoldDB" id="A0A853JAR6"/>
<sequence length="111" mass="11683">GVPGDAGPLPLPAGFPGDVYLPPRYEIDSVLDMDGTTMVNLRVSGQVDALFADAGGAMTRLGWQRTLSRRDAGHSAVLAFEKGPRTAVLSFARGHGAGDVTLGLQLHDRQQ</sequence>
<dbReference type="RefSeq" id="WP_180677666.1">
    <property type="nucleotide sequence ID" value="NZ_JACCKA010000041.1"/>
</dbReference>
<proteinExistence type="predicted"/>
<feature type="non-terminal residue" evidence="1">
    <location>
        <position position="1"/>
    </location>
</feature>
<dbReference type="Proteomes" id="UP000578091">
    <property type="component" value="Unassembled WGS sequence"/>
</dbReference>
<evidence type="ECO:0000313" key="2">
    <source>
        <dbReference type="Proteomes" id="UP000578091"/>
    </source>
</evidence>
<evidence type="ECO:0000313" key="1">
    <source>
        <dbReference type="EMBL" id="NZA25862.1"/>
    </source>
</evidence>
<comment type="caution">
    <text evidence="1">The sequence shown here is derived from an EMBL/GenBank/DDBJ whole genome shotgun (WGS) entry which is preliminary data.</text>
</comment>
<dbReference type="EMBL" id="JACCKA010000041">
    <property type="protein sequence ID" value="NZA25862.1"/>
    <property type="molecule type" value="Genomic_DNA"/>
</dbReference>
<organism evidence="1 2">
    <name type="scientific">Luteimonas salinisoli</name>
    <dbReference type="NCBI Taxonomy" id="2752307"/>
    <lineage>
        <taxon>Bacteria</taxon>
        <taxon>Pseudomonadati</taxon>
        <taxon>Pseudomonadota</taxon>
        <taxon>Gammaproteobacteria</taxon>
        <taxon>Lysobacterales</taxon>
        <taxon>Lysobacteraceae</taxon>
        <taxon>Luteimonas</taxon>
    </lineage>
</organism>
<gene>
    <name evidence="1" type="ORF">H0E84_05655</name>
</gene>